<evidence type="ECO:0000259" key="8">
    <source>
        <dbReference type="Pfam" id="PF00150"/>
    </source>
</evidence>
<dbReference type="SUPFAM" id="SSF51445">
    <property type="entry name" value="(Trans)glycosidases"/>
    <property type="match status" value="1"/>
</dbReference>
<evidence type="ECO:0000256" key="3">
    <source>
        <dbReference type="ARBA" id="ARBA00023001"/>
    </source>
</evidence>
<name>A0A806KM42_9BACT</name>
<dbReference type="InterPro" id="IPR001547">
    <property type="entry name" value="Glyco_hydro_5"/>
</dbReference>
<evidence type="ECO:0000256" key="6">
    <source>
        <dbReference type="ARBA" id="ARBA00023326"/>
    </source>
</evidence>
<dbReference type="PANTHER" id="PTHR31297:SF41">
    <property type="entry name" value="ENDOGLUCANASE, PUTATIVE (AFU_ORTHOLOGUE AFUA_5G01830)-RELATED"/>
    <property type="match status" value="1"/>
</dbReference>
<keyword evidence="2 7" id="KW-0378">Hydrolase</keyword>
<sequence>MNKRYLFNVLTVLVLVFSLFFITCKDKENENGDENLEEYPLTADFNDVTAAALVSGIKIGWNLGNTFDAHSGTSYRGTTVTVQSLETQWVGSVTTKANIDTLKNAGFNAIRIPVSWHQVADPGNDYTIRADWMARIKEVVDYAMANDMYIFLNTHHDESIIKFNTTAELDASKVVLEKLWKQIAAAFRDYNEKLIFEGLNEPRTKGSGAEWNGGTDGERTNLNALNQVFVSTVRATSGNNAKRILMIPTYAASVEQAAVSALKIPNDPGNTNKIIVSLHSYSPYNFALNTDKAYNTWSATNSSDTSAITGWMTRAKTTFIDKGIPVVIGEFGAMNKDNEAARAAWGEYYVSQARSRGIPCVWWDNGVTTGGGELFGLLNRKDNTFTYPVLLQGLMKGAQ</sequence>
<keyword evidence="6" id="KW-0624">Polysaccharide degradation</keyword>
<evidence type="ECO:0000256" key="5">
    <source>
        <dbReference type="ARBA" id="ARBA00023295"/>
    </source>
</evidence>
<feature type="domain" description="Glycoside hydrolase family 5" evidence="8">
    <location>
        <begin position="76"/>
        <end position="366"/>
    </location>
</feature>
<dbReference type="InterPro" id="IPR017853">
    <property type="entry name" value="GH"/>
</dbReference>
<keyword evidence="4" id="KW-0119">Carbohydrate metabolism</keyword>
<dbReference type="Pfam" id="PF00150">
    <property type="entry name" value="Cellulase"/>
    <property type="match status" value="1"/>
</dbReference>
<dbReference type="InterPro" id="IPR018087">
    <property type="entry name" value="Glyco_hydro_5_CS"/>
</dbReference>
<accession>A0A806KM42</accession>
<dbReference type="AlphaFoldDB" id="A0A806KM42"/>
<proteinExistence type="inferred from homology"/>
<reference evidence="9" key="1">
    <citation type="submission" date="2012-03" db="EMBL/GenBank/DDBJ databases">
        <title>Functional metagenomics reveals considerable lignocellulase gene clusters in the gut microbiome of a wood-feeding higher termite.</title>
        <authorList>
            <person name="Liu N."/>
        </authorList>
    </citation>
    <scope>NUCLEOTIDE SEQUENCE</scope>
</reference>
<comment type="similarity">
    <text evidence="1 7">Belongs to the glycosyl hydrolase 5 (cellulase A) family.</text>
</comment>
<dbReference type="EMBL" id="JQ844218">
    <property type="protein sequence ID" value="AGS52981.1"/>
    <property type="molecule type" value="Genomic_DNA"/>
</dbReference>
<dbReference type="PANTHER" id="PTHR31297">
    <property type="entry name" value="GLUCAN ENDO-1,6-BETA-GLUCOSIDASE B"/>
    <property type="match status" value="1"/>
</dbReference>
<evidence type="ECO:0000313" key="9">
    <source>
        <dbReference type="EMBL" id="AGS52981.1"/>
    </source>
</evidence>
<dbReference type="GO" id="GO:0030245">
    <property type="term" value="P:cellulose catabolic process"/>
    <property type="evidence" value="ECO:0007669"/>
    <property type="project" value="UniProtKB-KW"/>
</dbReference>
<evidence type="ECO:0000256" key="7">
    <source>
        <dbReference type="RuleBase" id="RU361153"/>
    </source>
</evidence>
<dbReference type="InterPro" id="IPR050386">
    <property type="entry name" value="Glycosyl_hydrolase_5"/>
</dbReference>
<dbReference type="GO" id="GO:0009986">
    <property type="term" value="C:cell surface"/>
    <property type="evidence" value="ECO:0007669"/>
    <property type="project" value="TreeGrafter"/>
</dbReference>
<evidence type="ECO:0000256" key="2">
    <source>
        <dbReference type="ARBA" id="ARBA00022801"/>
    </source>
</evidence>
<dbReference type="Gene3D" id="3.20.20.80">
    <property type="entry name" value="Glycosidases"/>
    <property type="match status" value="1"/>
</dbReference>
<dbReference type="PROSITE" id="PS00659">
    <property type="entry name" value="GLYCOSYL_HYDROL_F5"/>
    <property type="match status" value="1"/>
</dbReference>
<evidence type="ECO:0000256" key="4">
    <source>
        <dbReference type="ARBA" id="ARBA00023277"/>
    </source>
</evidence>
<organism evidence="9">
    <name type="scientific">uncultured bacterium contig00030</name>
    <dbReference type="NCBI Taxonomy" id="1181519"/>
    <lineage>
        <taxon>Bacteria</taxon>
        <taxon>environmental samples</taxon>
    </lineage>
</organism>
<dbReference type="GO" id="GO:0008422">
    <property type="term" value="F:beta-glucosidase activity"/>
    <property type="evidence" value="ECO:0007669"/>
    <property type="project" value="TreeGrafter"/>
</dbReference>
<dbReference type="GO" id="GO:0005576">
    <property type="term" value="C:extracellular region"/>
    <property type="evidence" value="ECO:0007669"/>
    <property type="project" value="TreeGrafter"/>
</dbReference>
<keyword evidence="3" id="KW-0136">Cellulose degradation</keyword>
<protein>
    <submittedName>
        <fullName evidence="9">Glycoside hydrolase family 5</fullName>
    </submittedName>
</protein>
<evidence type="ECO:0000256" key="1">
    <source>
        <dbReference type="ARBA" id="ARBA00005641"/>
    </source>
</evidence>
<keyword evidence="5 7" id="KW-0326">Glycosidase</keyword>